<comment type="caution">
    <text evidence="1">The sequence shown here is derived from an EMBL/GenBank/DDBJ whole genome shotgun (WGS) entry which is preliminary data.</text>
</comment>
<sequence>MLDEQTKGQEELNHLDKTLCNNAAISKNPSLQVRVQRRERSSTITTISSSTISYGCTLKKSMLCLLSYFHSQPKWKV</sequence>
<dbReference type="AlphaFoldDB" id="A0A7J7G808"/>
<dbReference type="Proteomes" id="UP000593564">
    <property type="component" value="Unassembled WGS sequence"/>
</dbReference>
<protein>
    <submittedName>
        <fullName evidence="1">Uncharacterized protein</fullName>
    </submittedName>
</protein>
<accession>A0A7J7G808</accession>
<organism evidence="1 2">
    <name type="scientific">Camellia sinensis</name>
    <name type="common">Tea plant</name>
    <name type="synonym">Thea sinensis</name>
    <dbReference type="NCBI Taxonomy" id="4442"/>
    <lineage>
        <taxon>Eukaryota</taxon>
        <taxon>Viridiplantae</taxon>
        <taxon>Streptophyta</taxon>
        <taxon>Embryophyta</taxon>
        <taxon>Tracheophyta</taxon>
        <taxon>Spermatophyta</taxon>
        <taxon>Magnoliopsida</taxon>
        <taxon>eudicotyledons</taxon>
        <taxon>Gunneridae</taxon>
        <taxon>Pentapetalae</taxon>
        <taxon>asterids</taxon>
        <taxon>Ericales</taxon>
        <taxon>Theaceae</taxon>
        <taxon>Camellia</taxon>
    </lineage>
</organism>
<reference evidence="2" key="1">
    <citation type="journal article" date="2020" name="Nat. Commun.">
        <title>Genome assembly of wild tea tree DASZ reveals pedigree and selection history of tea varieties.</title>
        <authorList>
            <person name="Zhang W."/>
            <person name="Zhang Y."/>
            <person name="Qiu H."/>
            <person name="Guo Y."/>
            <person name="Wan H."/>
            <person name="Zhang X."/>
            <person name="Scossa F."/>
            <person name="Alseekh S."/>
            <person name="Zhang Q."/>
            <person name="Wang P."/>
            <person name="Xu L."/>
            <person name="Schmidt M.H."/>
            <person name="Jia X."/>
            <person name="Li D."/>
            <person name="Zhu A."/>
            <person name="Guo F."/>
            <person name="Chen W."/>
            <person name="Ni D."/>
            <person name="Usadel B."/>
            <person name="Fernie A.R."/>
            <person name="Wen W."/>
        </authorList>
    </citation>
    <scope>NUCLEOTIDE SEQUENCE [LARGE SCALE GENOMIC DNA]</scope>
    <source>
        <strain evidence="2">cv. G240</strain>
    </source>
</reference>
<evidence type="ECO:0000313" key="2">
    <source>
        <dbReference type="Proteomes" id="UP000593564"/>
    </source>
</evidence>
<gene>
    <name evidence="1" type="ORF">HYC85_024398</name>
</gene>
<name>A0A7J7G808_CAMSI</name>
<evidence type="ECO:0000313" key="1">
    <source>
        <dbReference type="EMBL" id="KAF5936892.1"/>
    </source>
</evidence>
<keyword evidence="2" id="KW-1185">Reference proteome</keyword>
<proteinExistence type="predicted"/>
<reference evidence="1 2" key="2">
    <citation type="submission" date="2020-07" db="EMBL/GenBank/DDBJ databases">
        <title>Genome assembly of wild tea tree DASZ reveals pedigree and selection history of tea varieties.</title>
        <authorList>
            <person name="Zhang W."/>
        </authorList>
    </citation>
    <scope>NUCLEOTIDE SEQUENCE [LARGE SCALE GENOMIC DNA]</scope>
    <source>
        <strain evidence="2">cv. G240</strain>
        <tissue evidence="1">Leaf</tissue>
    </source>
</reference>
<dbReference type="EMBL" id="JACBKZ010000012">
    <property type="protein sequence ID" value="KAF5936892.1"/>
    <property type="molecule type" value="Genomic_DNA"/>
</dbReference>